<keyword evidence="2" id="KW-0472">Membrane</keyword>
<protein>
    <submittedName>
        <fullName evidence="4">Secreted protein</fullName>
    </submittedName>
</protein>
<evidence type="ECO:0000313" key="3">
    <source>
        <dbReference type="Proteomes" id="UP000887572"/>
    </source>
</evidence>
<feature type="region of interest" description="Disordered" evidence="1">
    <location>
        <begin position="50"/>
        <end position="72"/>
    </location>
</feature>
<dbReference type="Proteomes" id="UP000887572">
    <property type="component" value="Unplaced"/>
</dbReference>
<evidence type="ECO:0000313" key="4">
    <source>
        <dbReference type="WBParaSite" id="Gr19_v10_g663.t1"/>
    </source>
</evidence>
<feature type="region of interest" description="Disordered" evidence="1">
    <location>
        <begin position="90"/>
        <end position="109"/>
    </location>
</feature>
<evidence type="ECO:0000256" key="1">
    <source>
        <dbReference type="SAM" id="MobiDB-lite"/>
    </source>
</evidence>
<sequence>MRLTQKDFSRPRQYSRHGDGGGVLLLLLLISIYAVGDGPTLRGVFVTRRRRRHHPHNHKDDGRRIRDGKGKGWGHSILPTFMDEWTRNGRSLNSERKGKGKARTAIVNF</sequence>
<keyword evidence="2" id="KW-0812">Transmembrane</keyword>
<reference evidence="4" key="1">
    <citation type="submission" date="2022-11" db="UniProtKB">
        <authorList>
            <consortium name="WormBaseParasite"/>
        </authorList>
    </citation>
    <scope>IDENTIFICATION</scope>
</reference>
<accession>A0A914I4V3</accession>
<proteinExistence type="predicted"/>
<keyword evidence="2" id="KW-1133">Transmembrane helix</keyword>
<dbReference type="AlphaFoldDB" id="A0A914I4V3"/>
<keyword evidence="3" id="KW-1185">Reference proteome</keyword>
<evidence type="ECO:0000256" key="2">
    <source>
        <dbReference type="SAM" id="Phobius"/>
    </source>
</evidence>
<feature type="compositionally biased region" description="Basic and acidic residues" evidence="1">
    <location>
        <begin position="58"/>
        <end position="70"/>
    </location>
</feature>
<name>A0A914I4V3_GLORO</name>
<dbReference type="WBParaSite" id="Gr19_v10_g663.t1">
    <property type="protein sequence ID" value="Gr19_v10_g663.t1"/>
    <property type="gene ID" value="Gr19_v10_g663"/>
</dbReference>
<feature type="transmembrane region" description="Helical" evidence="2">
    <location>
        <begin position="20"/>
        <end position="45"/>
    </location>
</feature>
<organism evidence="3 4">
    <name type="scientific">Globodera rostochiensis</name>
    <name type="common">Golden nematode worm</name>
    <name type="synonym">Heterodera rostochiensis</name>
    <dbReference type="NCBI Taxonomy" id="31243"/>
    <lineage>
        <taxon>Eukaryota</taxon>
        <taxon>Metazoa</taxon>
        <taxon>Ecdysozoa</taxon>
        <taxon>Nematoda</taxon>
        <taxon>Chromadorea</taxon>
        <taxon>Rhabditida</taxon>
        <taxon>Tylenchina</taxon>
        <taxon>Tylenchomorpha</taxon>
        <taxon>Tylenchoidea</taxon>
        <taxon>Heteroderidae</taxon>
        <taxon>Heteroderinae</taxon>
        <taxon>Globodera</taxon>
    </lineage>
</organism>